<comment type="caution">
    <text evidence="2">The sequence shown here is derived from an EMBL/GenBank/DDBJ whole genome shotgun (WGS) entry which is preliminary data.</text>
</comment>
<keyword evidence="2" id="KW-0808">Transferase</keyword>
<dbReference type="PANTHER" id="PTHR43591">
    <property type="entry name" value="METHYLTRANSFERASE"/>
    <property type="match status" value="1"/>
</dbReference>
<dbReference type="Gene3D" id="3.40.50.150">
    <property type="entry name" value="Vaccinia Virus protein VP39"/>
    <property type="match status" value="1"/>
</dbReference>
<proteinExistence type="predicted"/>
<dbReference type="GO" id="GO:0032259">
    <property type="term" value="P:methylation"/>
    <property type="evidence" value="ECO:0007669"/>
    <property type="project" value="UniProtKB-KW"/>
</dbReference>
<dbReference type="Proteomes" id="UP001596328">
    <property type="component" value="Unassembled WGS sequence"/>
</dbReference>
<sequence>MKGKEWYQADDVAQEYDDKRFSDGGRHIDRRERQAVLEALSPVDGKNVLEIACGTGRFTVMLAERGAEIVGLDISGPMLVQGRDKASEAGVGDAVEFMRGDAGRLPFPDDHFDAVFAMRFFHLADPPVKFLTEMARVSKDVVFFDTFNRFSSRSVYNWLLPMGSRLYARFEVEQLLDGAGLSLADEAHDFVLPYGLYREIPNEIAGHLREMDTALRGSLVGEKLASVSYWTAQV</sequence>
<protein>
    <submittedName>
        <fullName evidence="2">Class I SAM-dependent methyltransferase</fullName>
        <ecNumber evidence="2">2.1.1.-</ecNumber>
    </submittedName>
</protein>
<keyword evidence="2" id="KW-0489">Methyltransferase</keyword>
<reference evidence="2 3" key="1">
    <citation type="journal article" date="2019" name="Int. J. Syst. Evol. Microbiol.">
        <title>The Global Catalogue of Microorganisms (GCM) 10K type strain sequencing project: providing services to taxonomists for standard genome sequencing and annotation.</title>
        <authorList>
            <consortium name="The Broad Institute Genomics Platform"/>
            <consortium name="The Broad Institute Genome Sequencing Center for Infectious Disease"/>
            <person name="Wu L."/>
            <person name="Ma J."/>
        </authorList>
    </citation>
    <scope>NUCLEOTIDE SEQUENCE [LARGE SCALE GENOMIC DNA]</scope>
    <source>
        <strain evidence="2 3">NBRC 111368</strain>
    </source>
</reference>
<gene>
    <name evidence="2" type="ORF">ACFQE1_09755</name>
</gene>
<dbReference type="EC" id="2.1.1.-" evidence="2"/>
<dbReference type="EMBL" id="JBHSWU010000240">
    <property type="protein sequence ID" value="MFC6724656.1"/>
    <property type="molecule type" value="Genomic_DNA"/>
</dbReference>
<evidence type="ECO:0000259" key="1">
    <source>
        <dbReference type="Pfam" id="PF13649"/>
    </source>
</evidence>
<name>A0ABD5RZB0_9EURY</name>
<feature type="domain" description="Methyltransferase" evidence="1">
    <location>
        <begin position="48"/>
        <end position="139"/>
    </location>
</feature>
<dbReference type="InterPro" id="IPR029063">
    <property type="entry name" value="SAM-dependent_MTases_sf"/>
</dbReference>
<dbReference type="CDD" id="cd02440">
    <property type="entry name" value="AdoMet_MTases"/>
    <property type="match status" value="1"/>
</dbReference>
<dbReference type="Pfam" id="PF13649">
    <property type="entry name" value="Methyltransf_25"/>
    <property type="match status" value="1"/>
</dbReference>
<dbReference type="AlphaFoldDB" id="A0ABD5RZB0"/>
<dbReference type="InterPro" id="IPR041698">
    <property type="entry name" value="Methyltransf_25"/>
</dbReference>
<keyword evidence="3" id="KW-1185">Reference proteome</keyword>
<dbReference type="SUPFAM" id="SSF53335">
    <property type="entry name" value="S-adenosyl-L-methionine-dependent methyltransferases"/>
    <property type="match status" value="1"/>
</dbReference>
<organism evidence="2 3">
    <name type="scientific">Halobium palmae</name>
    <dbReference type="NCBI Taxonomy" id="1776492"/>
    <lineage>
        <taxon>Archaea</taxon>
        <taxon>Methanobacteriati</taxon>
        <taxon>Methanobacteriota</taxon>
        <taxon>Stenosarchaea group</taxon>
        <taxon>Halobacteria</taxon>
        <taxon>Halobacteriales</taxon>
        <taxon>Haloferacaceae</taxon>
        <taxon>Halobium</taxon>
    </lineage>
</organism>
<dbReference type="GO" id="GO:0008168">
    <property type="term" value="F:methyltransferase activity"/>
    <property type="evidence" value="ECO:0007669"/>
    <property type="project" value="UniProtKB-KW"/>
</dbReference>
<accession>A0ABD5RZB0</accession>
<evidence type="ECO:0000313" key="2">
    <source>
        <dbReference type="EMBL" id="MFC6724656.1"/>
    </source>
</evidence>
<evidence type="ECO:0000313" key="3">
    <source>
        <dbReference type="Proteomes" id="UP001596328"/>
    </source>
</evidence>